<dbReference type="InterPro" id="IPR000835">
    <property type="entry name" value="HTH_MarR-typ"/>
</dbReference>
<accession>A0A1X2DGL7</accession>
<reference evidence="5 6" key="1">
    <citation type="submission" date="2016-01" db="EMBL/GenBank/DDBJ databases">
        <title>The new phylogeny of the genus Mycobacterium.</title>
        <authorList>
            <person name="Tarcisio F."/>
            <person name="Conor M."/>
            <person name="Antonella G."/>
            <person name="Elisabetta G."/>
            <person name="Giulia F.S."/>
            <person name="Sara T."/>
            <person name="Anna F."/>
            <person name="Clotilde B."/>
            <person name="Roberto B."/>
            <person name="Veronica D.S."/>
            <person name="Fabio R."/>
            <person name="Monica P."/>
            <person name="Olivier J."/>
            <person name="Enrico T."/>
            <person name="Nicola S."/>
        </authorList>
    </citation>
    <scope>NUCLEOTIDE SEQUENCE [LARGE SCALE GENOMIC DNA]</scope>
    <source>
        <strain evidence="5 6">DSM 45176</strain>
    </source>
</reference>
<feature type="domain" description="HTH marR-type" evidence="4">
    <location>
        <begin position="12"/>
        <end position="146"/>
    </location>
</feature>
<dbReference type="Pfam" id="PF12802">
    <property type="entry name" value="MarR_2"/>
    <property type="match status" value="1"/>
</dbReference>
<dbReference type="GO" id="GO:0006950">
    <property type="term" value="P:response to stress"/>
    <property type="evidence" value="ECO:0007669"/>
    <property type="project" value="TreeGrafter"/>
</dbReference>
<dbReference type="PROSITE" id="PS50995">
    <property type="entry name" value="HTH_MARR_2"/>
    <property type="match status" value="1"/>
</dbReference>
<dbReference type="STRING" id="486698.AWC22_10065"/>
<name>A0A1X2DGL7_9MYCO</name>
<evidence type="ECO:0000256" key="1">
    <source>
        <dbReference type="ARBA" id="ARBA00023015"/>
    </source>
</evidence>
<sequence length="155" mass="17358">MAEESMKLPTDRQAVGQLLVRLIREFRRDLAAPRAERGYGDIRDTHLQIFGNIRTGSIRLTELASRAQLSLAATSELVNDLVALGYLTRRPDPQDGRAKLIELTDRGRALLADAGNRVADIEARWSELLGSADFAHMCATMQRLLDMLDPEDSRR</sequence>
<evidence type="ECO:0000256" key="3">
    <source>
        <dbReference type="ARBA" id="ARBA00023163"/>
    </source>
</evidence>
<dbReference type="Gene3D" id="1.10.10.10">
    <property type="entry name" value="Winged helix-like DNA-binding domain superfamily/Winged helix DNA-binding domain"/>
    <property type="match status" value="1"/>
</dbReference>
<dbReference type="SMART" id="SM00347">
    <property type="entry name" value="HTH_MARR"/>
    <property type="match status" value="1"/>
</dbReference>
<dbReference type="PANTHER" id="PTHR33164:SF43">
    <property type="entry name" value="HTH-TYPE TRANSCRIPTIONAL REPRESSOR YETL"/>
    <property type="match status" value="1"/>
</dbReference>
<organism evidence="5 6">
    <name type="scientific">Mycobacterium riyadhense</name>
    <dbReference type="NCBI Taxonomy" id="486698"/>
    <lineage>
        <taxon>Bacteria</taxon>
        <taxon>Bacillati</taxon>
        <taxon>Actinomycetota</taxon>
        <taxon>Actinomycetes</taxon>
        <taxon>Mycobacteriales</taxon>
        <taxon>Mycobacteriaceae</taxon>
        <taxon>Mycobacterium</taxon>
    </lineage>
</organism>
<evidence type="ECO:0000256" key="2">
    <source>
        <dbReference type="ARBA" id="ARBA00023125"/>
    </source>
</evidence>
<proteinExistence type="predicted"/>
<evidence type="ECO:0000313" key="6">
    <source>
        <dbReference type="Proteomes" id="UP000193087"/>
    </source>
</evidence>
<dbReference type="InterPro" id="IPR023187">
    <property type="entry name" value="Tscrpt_reg_MarR-type_CS"/>
</dbReference>
<dbReference type="AlphaFoldDB" id="A0A1X2DGL7"/>
<dbReference type="Proteomes" id="UP000193087">
    <property type="component" value="Unassembled WGS sequence"/>
</dbReference>
<evidence type="ECO:0000313" key="5">
    <source>
        <dbReference type="EMBL" id="ORW87292.1"/>
    </source>
</evidence>
<dbReference type="SUPFAM" id="SSF46785">
    <property type="entry name" value="Winged helix' DNA-binding domain"/>
    <property type="match status" value="1"/>
</dbReference>
<dbReference type="InterPro" id="IPR039422">
    <property type="entry name" value="MarR/SlyA-like"/>
</dbReference>
<protein>
    <submittedName>
        <fullName evidence="5">Transcriptional regulator</fullName>
    </submittedName>
</protein>
<keyword evidence="6" id="KW-1185">Reference proteome</keyword>
<dbReference type="GO" id="GO:0003700">
    <property type="term" value="F:DNA-binding transcription factor activity"/>
    <property type="evidence" value="ECO:0007669"/>
    <property type="project" value="InterPro"/>
</dbReference>
<dbReference type="PANTHER" id="PTHR33164">
    <property type="entry name" value="TRANSCRIPTIONAL REGULATOR, MARR FAMILY"/>
    <property type="match status" value="1"/>
</dbReference>
<keyword evidence="2" id="KW-0238">DNA-binding</keyword>
<keyword evidence="1" id="KW-0805">Transcription regulation</keyword>
<dbReference type="PROSITE" id="PS01117">
    <property type="entry name" value="HTH_MARR_1"/>
    <property type="match status" value="1"/>
</dbReference>
<comment type="caution">
    <text evidence="5">The sequence shown here is derived from an EMBL/GenBank/DDBJ whole genome shotgun (WGS) entry which is preliminary data.</text>
</comment>
<dbReference type="EMBL" id="LQPQ01000009">
    <property type="protein sequence ID" value="ORW87292.1"/>
    <property type="molecule type" value="Genomic_DNA"/>
</dbReference>
<dbReference type="InterPro" id="IPR036390">
    <property type="entry name" value="WH_DNA-bd_sf"/>
</dbReference>
<evidence type="ECO:0000259" key="4">
    <source>
        <dbReference type="PROSITE" id="PS50995"/>
    </source>
</evidence>
<dbReference type="GeneID" id="93494225"/>
<dbReference type="RefSeq" id="WP_085248869.1">
    <property type="nucleotide sequence ID" value="NZ_CAJMWJ010000001.1"/>
</dbReference>
<dbReference type="GO" id="GO:0003677">
    <property type="term" value="F:DNA binding"/>
    <property type="evidence" value="ECO:0007669"/>
    <property type="project" value="UniProtKB-KW"/>
</dbReference>
<dbReference type="InterPro" id="IPR036388">
    <property type="entry name" value="WH-like_DNA-bd_sf"/>
</dbReference>
<keyword evidence="3" id="KW-0804">Transcription</keyword>
<gene>
    <name evidence="5" type="ORF">AWC22_10065</name>
</gene>